<proteinExistence type="predicted"/>
<sequence length="107" mass="12545">DSSLNLESKRTEFPHWIGTGGKCDTRERKPYLMFILKSKTNPEYDAKSWNDAQHLDIDHVVPLKEGWGAGAWNWTRERRKMFANDLVRPQLIAVTASENFRREPRKC</sequence>
<accession>A0A8H3AC86</accession>
<feature type="non-terminal residue" evidence="2">
    <location>
        <position position="1"/>
    </location>
</feature>
<name>A0A8H3AC86_9AGAM</name>
<dbReference type="Proteomes" id="UP000663850">
    <property type="component" value="Unassembled WGS sequence"/>
</dbReference>
<dbReference type="InterPro" id="IPR011089">
    <property type="entry name" value="GmrSD_C"/>
</dbReference>
<comment type="caution">
    <text evidence="2">The sequence shown here is derived from an EMBL/GenBank/DDBJ whole genome shotgun (WGS) entry which is preliminary data.</text>
</comment>
<dbReference type="AlphaFoldDB" id="A0A8H3AC86"/>
<reference evidence="2" key="1">
    <citation type="submission" date="2021-01" db="EMBL/GenBank/DDBJ databases">
        <authorList>
            <person name="Kaushik A."/>
        </authorList>
    </citation>
    <scope>NUCLEOTIDE SEQUENCE</scope>
    <source>
        <strain evidence="2">Type strain: AG8-Rh-89/</strain>
    </source>
</reference>
<gene>
    <name evidence="2" type="ORF">RDB_LOCUS437</name>
</gene>
<organism evidence="2 3">
    <name type="scientific">Rhizoctonia solani</name>
    <dbReference type="NCBI Taxonomy" id="456999"/>
    <lineage>
        <taxon>Eukaryota</taxon>
        <taxon>Fungi</taxon>
        <taxon>Dikarya</taxon>
        <taxon>Basidiomycota</taxon>
        <taxon>Agaricomycotina</taxon>
        <taxon>Agaricomycetes</taxon>
        <taxon>Cantharellales</taxon>
        <taxon>Ceratobasidiaceae</taxon>
        <taxon>Rhizoctonia</taxon>
    </lineage>
</organism>
<evidence type="ECO:0000313" key="2">
    <source>
        <dbReference type="EMBL" id="CAE6409768.1"/>
    </source>
</evidence>
<dbReference type="EMBL" id="CAJMWZ010000034">
    <property type="protein sequence ID" value="CAE6409768.1"/>
    <property type="molecule type" value="Genomic_DNA"/>
</dbReference>
<evidence type="ECO:0000313" key="3">
    <source>
        <dbReference type="Proteomes" id="UP000663850"/>
    </source>
</evidence>
<feature type="domain" description="GmrSD restriction endonucleases C-terminal" evidence="1">
    <location>
        <begin position="27"/>
        <end position="99"/>
    </location>
</feature>
<dbReference type="Pfam" id="PF07510">
    <property type="entry name" value="GmrSD_C"/>
    <property type="match status" value="1"/>
</dbReference>
<evidence type="ECO:0000259" key="1">
    <source>
        <dbReference type="Pfam" id="PF07510"/>
    </source>
</evidence>
<protein>
    <recommendedName>
        <fullName evidence="1">GmrSD restriction endonucleases C-terminal domain-containing protein</fullName>
    </recommendedName>
</protein>